<proteinExistence type="predicted"/>
<dbReference type="InterPro" id="IPR045492">
    <property type="entry name" value="DUF6434"/>
</dbReference>
<dbReference type="Proteomes" id="UP001597344">
    <property type="component" value="Unassembled WGS sequence"/>
</dbReference>
<accession>A0ABW5B135</accession>
<name>A0ABW5B135_9FLAO</name>
<dbReference type="RefSeq" id="WP_378321238.1">
    <property type="nucleotide sequence ID" value="NZ_JBHUHY010000016.1"/>
</dbReference>
<gene>
    <name evidence="2" type="ORF">ACFSJT_15560</name>
</gene>
<evidence type="ECO:0000259" key="1">
    <source>
        <dbReference type="Pfam" id="PF20026"/>
    </source>
</evidence>
<feature type="domain" description="DUF6434" evidence="1">
    <location>
        <begin position="70"/>
        <end position="132"/>
    </location>
</feature>
<evidence type="ECO:0000313" key="3">
    <source>
        <dbReference type="Proteomes" id="UP001597344"/>
    </source>
</evidence>
<organism evidence="2 3">
    <name type="scientific">Aquimarina celericrescens</name>
    <dbReference type="NCBI Taxonomy" id="1964542"/>
    <lineage>
        <taxon>Bacteria</taxon>
        <taxon>Pseudomonadati</taxon>
        <taxon>Bacteroidota</taxon>
        <taxon>Flavobacteriia</taxon>
        <taxon>Flavobacteriales</taxon>
        <taxon>Flavobacteriaceae</taxon>
        <taxon>Aquimarina</taxon>
    </lineage>
</organism>
<evidence type="ECO:0000313" key="2">
    <source>
        <dbReference type="EMBL" id="MFD2188220.1"/>
    </source>
</evidence>
<comment type="caution">
    <text evidence="2">The sequence shown here is derived from an EMBL/GenBank/DDBJ whole genome shotgun (WGS) entry which is preliminary data.</text>
</comment>
<protein>
    <submittedName>
        <fullName evidence="2">DUF6434 domain-containing protein</fullName>
    </submittedName>
</protein>
<keyword evidence="3" id="KW-1185">Reference proteome</keyword>
<sequence>MQRPKFEDIISGAEFNNWYWLKEEMVDICKRSNLPVSGSKFQLRDRIMYALDNDGKLKPEKKTAKPKSKFNWVKAELTLDTIITDNVSFGPNFRKFMKSQIGNKFFCHSDFMDWVKGNIGKTLEDAVYQWEELEKRKDPNFKREIASNNMFNQYIRDFLDDNKGGSFQTAKRFWDIKKQYPAKNGFVIYEKSDLELAIEVDKE</sequence>
<dbReference type="Pfam" id="PF18953">
    <property type="entry name" value="SAP_new25"/>
    <property type="match status" value="1"/>
</dbReference>
<reference evidence="3" key="1">
    <citation type="journal article" date="2019" name="Int. J. Syst. Evol. Microbiol.">
        <title>The Global Catalogue of Microorganisms (GCM) 10K type strain sequencing project: providing services to taxonomists for standard genome sequencing and annotation.</title>
        <authorList>
            <consortium name="The Broad Institute Genomics Platform"/>
            <consortium name="The Broad Institute Genome Sequencing Center for Infectious Disease"/>
            <person name="Wu L."/>
            <person name="Ma J."/>
        </authorList>
    </citation>
    <scope>NUCLEOTIDE SEQUENCE [LARGE SCALE GENOMIC DNA]</scope>
    <source>
        <strain evidence="3">DT92</strain>
    </source>
</reference>
<dbReference type="Pfam" id="PF20026">
    <property type="entry name" value="DUF6434"/>
    <property type="match status" value="1"/>
</dbReference>
<dbReference type="EMBL" id="JBHUHY010000016">
    <property type="protein sequence ID" value="MFD2188220.1"/>
    <property type="molecule type" value="Genomic_DNA"/>
</dbReference>